<dbReference type="RefSeq" id="WP_249225652.1">
    <property type="nucleotide sequence ID" value="NZ_CP036498.1"/>
</dbReference>
<evidence type="ECO:0000313" key="2">
    <source>
        <dbReference type="Proteomes" id="UP000682843"/>
    </source>
</evidence>
<reference evidence="1 2" key="1">
    <citation type="submission" date="2019-02" db="EMBL/GenBank/DDBJ databases">
        <title>Emended description of the genus Rhodopseudomonas and description of Rhodopseudomonas albus sp. nov., a non-phototrophic, heavy-metal-tolerant bacterium isolated from garden soil.</title>
        <authorList>
            <person name="Bao Z."/>
            <person name="Cao W.W."/>
            <person name="Sato Y."/>
            <person name="Nishizawa T."/>
            <person name="Zhao J."/>
            <person name="Guo Y."/>
            <person name="Ohta H."/>
        </authorList>
    </citation>
    <scope>NUCLEOTIDE SEQUENCE [LARGE SCALE GENOMIC DNA]</scope>
    <source>
        <strain evidence="1 2">SK50-23</strain>
    </source>
</reference>
<gene>
    <name evidence="1" type="ORF">RPMA_12550</name>
</gene>
<proteinExistence type="predicted"/>
<sequence length="76" mass="8831">MTPRRLADRMASRHARLTGDGYVRETFTLPRDAARAKAREILERYPAGGYSTTVEFWRQLEDGQIEFTMRRLPTAD</sequence>
<evidence type="ECO:0000313" key="1">
    <source>
        <dbReference type="EMBL" id="QUS39575.1"/>
    </source>
</evidence>
<organism evidence="1 2">
    <name type="scientific">Tardiphaga alba</name>
    <dbReference type="NCBI Taxonomy" id="340268"/>
    <lineage>
        <taxon>Bacteria</taxon>
        <taxon>Pseudomonadati</taxon>
        <taxon>Pseudomonadota</taxon>
        <taxon>Alphaproteobacteria</taxon>
        <taxon>Hyphomicrobiales</taxon>
        <taxon>Nitrobacteraceae</taxon>
        <taxon>Tardiphaga</taxon>
    </lineage>
</organism>
<dbReference type="Proteomes" id="UP000682843">
    <property type="component" value="Chromosome"/>
</dbReference>
<accession>A0ABX8ACN3</accession>
<keyword evidence="2" id="KW-1185">Reference proteome</keyword>
<dbReference type="EMBL" id="CP036498">
    <property type="protein sequence ID" value="QUS39575.1"/>
    <property type="molecule type" value="Genomic_DNA"/>
</dbReference>
<protein>
    <submittedName>
        <fullName evidence="1">Uncharacterized protein</fullName>
    </submittedName>
</protein>
<name>A0ABX8ACN3_9BRAD</name>